<dbReference type="EMBL" id="JF787776">
    <property type="protein sequence ID" value="AEO96007.1"/>
    <property type="molecule type" value="mRNA"/>
</dbReference>
<organism evidence="2">
    <name type="scientific">Ascophyllum nodosum</name>
    <name type="common">Knotted wrack</name>
    <name type="synonym">Brown seaweed</name>
    <dbReference type="NCBI Taxonomy" id="52969"/>
    <lineage>
        <taxon>Eukaryota</taxon>
        <taxon>Sar</taxon>
        <taxon>Stramenopiles</taxon>
        <taxon>Ochrophyta</taxon>
        <taxon>PX clade</taxon>
        <taxon>Phaeophyceae</taxon>
        <taxon>Fucales</taxon>
        <taxon>Fucaceae</taxon>
        <taxon>Ascophyllum</taxon>
    </lineage>
</organism>
<dbReference type="EMBL" id="JF787777">
    <property type="protein sequence ID" value="AEO96008.1"/>
    <property type="molecule type" value="mRNA"/>
</dbReference>
<evidence type="ECO:0000313" key="1">
    <source>
        <dbReference type="EMBL" id="AEO96007.1"/>
    </source>
</evidence>
<gene>
    <name evidence="2" type="primary">CCT-epsilon</name>
</gene>
<feature type="non-terminal residue" evidence="2">
    <location>
        <position position="118"/>
    </location>
</feature>
<sequence>FRIIFTTWVANRSCCCLPMSVSKIPCFFISHVPTWLQSMPRVLTPSAICLDFTADSSVMGERPAFSARAMGTSSKASAKLRTAYCSTPFISSAMRETATLQLISAEPPPYTMRLSLIR</sequence>
<feature type="non-terminal residue" evidence="2">
    <location>
        <position position="1"/>
    </location>
</feature>
<protein>
    <submittedName>
        <fullName evidence="2">T-complex protein 1 epsilon subunit</fullName>
    </submittedName>
</protein>
<name>G3G4M7_ASCNO</name>
<reference evidence="2" key="1">
    <citation type="submission" date="2011-04" db="EMBL/GenBank/DDBJ databases">
        <title>Driving south: phylogenomics of the brown algal family Fucaceae reveals relationships and recent drivers of a marine radiation.</title>
        <authorList>
            <person name="Canovas F.G."/>
            <person name="Mota C.F."/>
            <person name="Serrao E.A."/>
            <person name="Pearson G.A."/>
        </authorList>
    </citation>
    <scope>NUCLEOTIDE SEQUENCE</scope>
    <source>
        <strain evidence="1">Asc2</strain>
        <strain evidence="2">Asc3</strain>
    </source>
</reference>
<accession>G3G4M7</accession>
<evidence type="ECO:0000313" key="2">
    <source>
        <dbReference type="EMBL" id="AEO96008.1"/>
    </source>
</evidence>
<proteinExistence type="evidence at transcript level"/>
<dbReference type="AlphaFoldDB" id="G3G4M7"/>